<accession>A0A0E9QL45</accession>
<organism evidence="1">
    <name type="scientific">Anguilla anguilla</name>
    <name type="common">European freshwater eel</name>
    <name type="synonym">Muraena anguilla</name>
    <dbReference type="NCBI Taxonomy" id="7936"/>
    <lineage>
        <taxon>Eukaryota</taxon>
        <taxon>Metazoa</taxon>
        <taxon>Chordata</taxon>
        <taxon>Craniata</taxon>
        <taxon>Vertebrata</taxon>
        <taxon>Euteleostomi</taxon>
        <taxon>Actinopterygii</taxon>
        <taxon>Neopterygii</taxon>
        <taxon>Teleostei</taxon>
        <taxon>Anguilliformes</taxon>
        <taxon>Anguillidae</taxon>
        <taxon>Anguilla</taxon>
    </lineage>
</organism>
<dbReference type="AlphaFoldDB" id="A0A0E9QL45"/>
<reference evidence="1" key="1">
    <citation type="submission" date="2014-11" db="EMBL/GenBank/DDBJ databases">
        <authorList>
            <person name="Amaro Gonzalez C."/>
        </authorList>
    </citation>
    <scope>NUCLEOTIDE SEQUENCE</scope>
</reference>
<dbReference type="EMBL" id="GBXM01091078">
    <property type="protein sequence ID" value="JAH17499.1"/>
    <property type="molecule type" value="Transcribed_RNA"/>
</dbReference>
<proteinExistence type="predicted"/>
<reference evidence="1" key="2">
    <citation type="journal article" date="2015" name="Fish Shellfish Immunol.">
        <title>Early steps in the European eel (Anguilla anguilla)-Vibrio vulnificus interaction in the gills: Role of the RtxA13 toxin.</title>
        <authorList>
            <person name="Callol A."/>
            <person name="Pajuelo D."/>
            <person name="Ebbesson L."/>
            <person name="Teles M."/>
            <person name="MacKenzie S."/>
            <person name="Amaro C."/>
        </authorList>
    </citation>
    <scope>NUCLEOTIDE SEQUENCE</scope>
</reference>
<sequence length="50" mass="5562">MDAGFNSTELSLIRQDPVAILEVFPFGNRQGTVTSTYYSCCCQYDTGSFK</sequence>
<name>A0A0E9QL45_ANGAN</name>
<protein>
    <submittedName>
        <fullName evidence="1">Uncharacterized protein</fullName>
    </submittedName>
</protein>
<evidence type="ECO:0000313" key="1">
    <source>
        <dbReference type="EMBL" id="JAH17499.1"/>
    </source>
</evidence>